<dbReference type="InterPro" id="IPR021791">
    <property type="entry name" value="Phage_TAC_11"/>
</dbReference>
<organism evidence="1 2">
    <name type="scientific">Oceanomicrobium pacificus</name>
    <dbReference type="NCBI Taxonomy" id="2692916"/>
    <lineage>
        <taxon>Bacteria</taxon>
        <taxon>Pseudomonadati</taxon>
        <taxon>Pseudomonadota</taxon>
        <taxon>Alphaproteobacteria</taxon>
        <taxon>Rhodobacterales</taxon>
        <taxon>Paracoccaceae</taxon>
        <taxon>Oceanomicrobium</taxon>
    </lineage>
</organism>
<name>A0A6B0TU60_9RHOB</name>
<proteinExistence type="predicted"/>
<protein>
    <submittedName>
        <fullName evidence="1">Gene transfer agent family protein</fullName>
    </submittedName>
</protein>
<accession>A0A6B0TU60</accession>
<dbReference type="AlphaFoldDB" id="A0A6B0TU60"/>
<keyword evidence="2" id="KW-1185">Reference proteome</keyword>
<dbReference type="EMBL" id="WUWG01000005">
    <property type="protein sequence ID" value="MXU66319.1"/>
    <property type="molecule type" value="Genomic_DNA"/>
</dbReference>
<dbReference type="Proteomes" id="UP000436016">
    <property type="component" value="Unassembled WGS sequence"/>
</dbReference>
<reference evidence="1 2" key="1">
    <citation type="submission" date="2019-12" db="EMBL/GenBank/DDBJ databases">
        <title>Strain KN286 was isolated from seawater, which was collected from Caroline Seamount in the tropical western Pacific.</title>
        <authorList>
            <person name="Wang Q."/>
        </authorList>
    </citation>
    <scope>NUCLEOTIDE SEQUENCE [LARGE SCALE GENOMIC DNA]</scope>
    <source>
        <strain evidence="1 2">KN286</strain>
    </source>
</reference>
<evidence type="ECO:0000313" key="1">
    <source>
        <dbReference type="EMBL" id="MXU66319.1"/>
    </source>
</evidence>
<comment type="caution">
    <text evidence="1">The sequence shown here is derived from an EMBL/GenBank/DDBJ whole genome shotgun (WGS) entry which is preliminary data.</text>
</comment>
<gene>
    <name evidence="1" type="ORF">GSH16_12775</name>
</gene>
<sequence>MRLTLQALAELEEVLGTGAVSELVGRFERGAFSAGDLMALLHAGLRGGGWDIDRAGFAALDLDGSPVALAEAGARLLAAAFVPEGARAGAAGDAP</sequence>
<evidence type="ECO:0000313" key="2">
    <source>
        <dbReference type="Proteomes" id="UP000436016"/>
    </source>
</evidence>
<dbReference type="Pfam" id="PF11836">
    <property type="entry name" value="Phage_TAC_11"/>
    <property type="match status" value="1"/>
</dbReference>